<evidence type="ECO:0000256" key="2">
    <source>
        <dbReference type="ARBA" id="ARBA00022475"/>
    </source>
</evidence>
<dbReference type="RefSeq" id="WP_182512131.1">
    <property type="nucleotide sequence ID" value="NZ_JACJIQ010000003.1"/>
</dbReference>
<feature type="transmembrane region" description="Helical" evidence="7">
    <location>
        <begin position="418"/>
        <end position="436"/>
    </location>
</feature>
<reference evidence="10 11" key="1">
    <citation type="submission" date="2020-08" db="EMBL/GenBank/DDBJ databases">
        <title>Genomic Encyclopedia of Type Strains, Phase IV (KMG-IV): sequencing the most valuable type-strain genomes for metagenomic binning, comparative biology and taxonomic classification.</title>
        <authorList>
            <person name="Goeker M."/>
        </authorList>
    </citation>
    <scope>NUCLEOTIDE SEQUENCE [LARGE SCALE GENOMIC DNA]</scope>
    <source>
        <strain evidence="10 11">DSM 29854</strain>
    </source>
</reference>
<organism evidence="10 11">
    <name type="scientific">Rufibacter quisquiliarum</name>
    <dbReference type="NCBI Taxonomy" id="1549639"/>
    <lineage>
        <taxon>Bacteria</taxon>
        <taxon>Pseudomonadati</taxon>
        <taxon>Bacteroidota</taxon>
        <taxon>Cytophagia</taxon>
        <taxon>Cytophagales</taxon>
        <taxon>Hymenobacteraceae</taxon>
        <taxon>Rufibacter</taxon>
    </lineage>
</organism>
<dbReference type="Proteomes" id="UP000563094">
    <property type="component" value="Unassembled WGS sequence"/>
</dbReference>
<sequence length="720" mass="80142">MNKVRELQSFFYGQNFADGIRVTIGVLLPALLFSYMGQLLTGITVSLGAVGASLADSPGPVVHKRNGMLVAILLCTVVAMVTGFAQRHVVTMGLEIGVFCFLFSMLLVYGMRASLIGLGALLVMILSMHRPLTNVQVFQYAGLVLTGGVWYLLLSLLSHQMMPYRPAQQALGESVREVAKYLRIKASFYRSPTDMEPEYRRLVAQQVLVSEKQVAAREVLFKSRQMVQESTDTGRTLVMIFVDLVDLYEQITSIHYDYASINEKFAGTGVLRDISEIIERLADELDRIGLALQANYQPGTPLNVLPQLESLKQKIEAIDVQEPTAHTLVLKKILVNIRGIVQRLTDIRSYFNTEAAQEAYQNRELQFSLFVTRQNFSPRLLWSNMGLSSSVFRFSLRMALVAVVAFALTRLFPYGEHSYWVLLTVVFILKPAFSLTKQRNVQRIIGTVLGGAIGLLILYLFKNETIQFVFMVLFMTGFYTVQRMNYVLSVTLMTPFMLILFSFLGGGGLAIVEERLVDTVAGCAIAFAATYLILPNWESKQVGTFLQNALKANLNYLQVLAGLLAGNAVSNVQYKLARKEVNVKSADLSAAFQRMAAEPKSKQLHSREIYQLVVLNHVLSSYIATVISGKINAQPCLYPEAIQKNVRRSLHLLTEAIRHLDPAFQLHEAAHSSGEPSADPPATLSADDRLLAEQLEFIRKVAADIHKYTSAMAEPGEGKE</sequence>
<dbReference type="AlphaFoldDB" id="A0A839GPC4"/>
<dbReference type="GO" id="GO:0005886">
    <property type="term" value="C:plasma membrane"/>
    <property type="evidence" value="ECO:0007669"/>
    <property type="project" value="UniProtKB-SubCell"/>
</dbReference>
<keyword evidence="11" id="KW-1185">Reference proteome</keyword>
<dbReference type="Pfam" id="PF12805">
    <property type="entry name" value="FUSC-like"/>
    <property type="match status" value="1"/>
</dbReference>
<evidence type="ECO:0000256" key="4">
    <source>
        <dbReference type="ARBA" id="ARBA00022989"/>
    </source>
</evidence>
<evidence type="ECO:0000256" key="3">
    <source>
        <dbReference type="ARBA" id="ARBA00022692"/>
    </source>
</evidence>
<feature type="transmembrane region" description="Helical" evidence="7">
    <location>
        <begin position="97"/>
        <end position="125"/>
    </location>
</feature>
<dbReference type="PANTHER" id="PTHR30509:SF8">
    <property type="entry name" value="INNER MEMBRANE PROTEIN YCCS"/>
    <property type="match status" value="1"/>
</dbReference>
<dbReference type="PANTHER" id="PTHR30509">
    <property type="entry name" value="P-HYDROXYBENZOIC ACID EFFLUX PUMP SUBUNIT-RELATED"/>
    <property type="match status" value="1"/>
</dbReference>
<evidence type="ECO:0000256" key="1">
    <source>
        <dbReference type="ARBA" id="ARBA00004651"/>
    </source>
</evidence>
<feature type="transmembrane region" description="Helical" evidence="7">
    <location>
        <begin position="484"/>
        <end position="504"/>
    </location>
</feature>
<dbReference type="InterPro" id="IPR032692">
    <property type="entry name" value="YccS_N"/>
</dbReference>
<evidence type="ECO:0000259" key="8">
    <source>
        <dbReference type="Pfam" id="PF12805"/>
    </source>
</evidence>
<feature type="transmembrane region" description="Helical" evidence="7">
    <location>
        <begin position="443"/>
        <end position="461"/>
    </location>
</feature>
<evidence type="ECO:0000259" key="9">
    <source>
        <dbReference type="Pfam" id="PF13515"/>
    </source>
</evidence>
<keyword evidence="5 7" id="KW-0472">Membrane</keyword>
<evidence type="ECO:0000256" key="7">
    <source>
        <dbReference type="SAM" id="Phobius"/>
    </source>
</evidence>
<comment type="caution">
    <text evidence="10">The sequence shown here is derived from an EMBL/GenBank/DDBJ whole genome shotgun (WGS) entry which is preliminary data.</text>
</comment>
<feature type="transmembrane region" description="Helical" evidence="7">
    <location>
        <begin position="67"/>
        <end position="85"/>
    </location>
</feature>
<dbReference type="EMBL" id="JACJIQ010000003">
    <property type="protein sequence ID" value="MBA9076298.1"/>
    <property type="molecule type" value="Genomic_DNA"/>
</dbReference>
<evidence type="ECO:0000256" key="5">
    <source>
        <dbReference type="ARBA" id="ARBA00023136"/>
    </source>
</evidence>
<feature type="transmembrane region" description="Helical" evidence="7">
    <location>
        <begin position="516"/>
        <end position="534"/>
    </location>
</feature>
<evidence type="ECO:0000256" key="6">
    <source>
        <dbReference type="ARBA" id="ARBA00043993"/>
    </source>
</evidence>
<name>A0A839GPC4_9BACT</name>
<comment type="subcellular location">
    <subcellularLocation>
        <location evidence="1">Cell membrane</location>
        <topology evidence="1">Multi-pass membrane protein</topology>
    </subcellularLocation>
</comment>
<feature type="transmembrane region" description="Helical" evidence="7">
    <location>
        <begin position="137"/>
        <end position="157"/>
    </location>
</feature>
<comment type="similarity">
    <text evidence="6">Belongs to the YccS/YhfK family.</text>
</comment>
<gene>
    <name evidence="10" type="ORF">FHS90_001002</name>
</gene>
<feature type="transmembrane region" description="Helical" evidence="7">
    <location>
        <begin position="20"/>
        <end position="47"/>
    </location>
</feature>
<protein>
    <submittedName>
        <fullName evidence="10">Putative membrane protein (TIGR01666 family)</fullName>
    </submittedName>
</protein>
<accession>A0A839GPC4</accession>
<dbReference type="Pfam" id="PF13515">
    <property type="entry name" value="FUSC_2"/>
    <property type="match status" value="1"/>
</dbReference>
<evidence type="ECO:0000313" key="11">
    <source>
        <dbReference type="Proteomes" id="UP000563094"/>
    </source>
</evidence>
<feature type="domain" description="Integral membrane bound transporter" evidence="9">
    <location>
        <begin position="405"/>
        <end position="528"/>
    </location>
</feature>
<feature type="transmembrane region" description="Helical" evidence="7">
    <location>
        <begin position="394"/>
        <end position="412"/>
    </location>
</feature>
<keyword evidence="4 7" id="KW-1133">Transmembrane helix</keyword>
<dbReference type="InterPro" id="IPR049453">
    <property type="entry name" value="Memb_transporter_dom"/>
</dbReference>
<keyword evidence="2" id="KW-1003">Cell membrane</keyword>
<keyword evidence="3 7" id="KW-0812">Transmembrane</keyword>
<proteinExistence type="inferred from homology"/>
<feature type="domain" description="Integral membrane protein YccS N-terminal" evidence="8">
    <location>
        <begin position="68"/>
        <end position="343"/>
    </location>
</feature>
<evidence type="ECO:0000313" key="10">
    <source>
        <dbReference type="EMBL" id="MBA9076298.1"/>
    </source>
</evidence>